<dbReference type="Proteomes" id="UP000195880">
    <property type="component" value="Chromosome"/>
</dbReference>
<protein>
    <recommendedName>
        <fullName evidence="1">DUF4132 domain-containing protein</fullName>
    </recommendedName>
</protein>
<sequence>MHAHQGHELALDGTDLRCRKHGGKVLRSVPAAVRESPVGERFEALREQVLRHERECRATVESWLLGDAPVPGPLLARVWDDTGWRACLRHLVVRVEGRLGLLDDVSGDGRARVREADGALYEASAGAAVTLVHPVLLDDPDGWRLLLAGHGGAQGVEQVDRRVHRRRAGRGPEGVGVEVSGGAYAYAAVSGAARRRAVEHGFAVRGGFAVLGVRERGAAVEVRCWLGSEEAGGPGEAGRLLWVDGAERPLPVGEVGPVAWSEGRRMAELVYGELDARGNEER</sequence>
<reference evidence="2 3" key="1">
    <citation type="submission" date="2017-05" db="EMBL/GenBank/DDBJ databases">
        <title>Streptomyces alboflavus Genome sequencing and assembly.</title>
        <authorList>
            <person name="Wang Y."/>
            <person name="Du B."/>
            <person name="Ding Y."/>
            <person name="Liu H."/>
            <person name="Hou Q."/>
            <person name="Liu K."/>
            <person name="Wang C."/>
            <person name="Yao L."/>
        </authorList>
    </citation>
    <scope>NUCLEOTIDE SEQUENCE [LARGE SCALE GENOMIC DNA]</scope>
    <source>
        <strain evidence="2 3">MDJK44</strain>
    </source>
</reference>
<evidence type="ECO:0000313" key="2">
    <source>
        <dbReference type="EMBL" id="ARX84232.1"/>
    </source>
</evidence>
<dbReference type="Pfam" id="PF13569">
    <property type="entry name" value="DUF4132"/>
    <property type="match status" value="1"/>
</dbReference>
<dbReference type="EMBL" id="CP021748">
    <property type="protein sequence ID" value="ARX84232.1"/>
    <property type="molecule type" value="Genomic_DNA"/>
</dbReference>
<dbReference type="InterPro" id="IPR025406">
    <property type="entry name" value="DUF4132"/>
</dbReference>
<evidence type="ECO:0000259" key="1">
    <source>
        <dbReference type="Pfam" id="PF13569"/>
    </source>
</evidence>
<dbReference type="eggNOG" id="COG1413">
    <property type="taxonomic scope" value="Bacteria"/>
</dbReference>
<name>A0A1Z1WD08_9ACTN</name>
<keyword evidence="3" id="KW-1185">Reference proteome</keyword>
<dbReference type="AlphaFoldDB" id="A0A1Z1WD08"/>
<gene>
    <name evidence="2" type="ORF">SMD44_03670</name>
</gene>
<proteinExistence type="predicted"/>
<dbReference type="STRING" id="67267.GCA_000716675_04813"/>
<feature type="domain" description="DUF4132" evidence="1">
    <location>
        <begin position="23"/>
        <end position="167"/>
    </location>
</feature>
<accession>A0A1Z1WD08</accession>
<evidence type="ECO:0000313" key="3">
    <source>
        <dbReference type="Proteomes" id="UP000195880"/>
    </source>
</evidence>
<dbReference type="KEGG" id="salf:SMD44_03670"/>
<organism evidence="2 3">
    <name type="scientific">Streptomyces alboflavus</name>
    <dbReference type="NCBI Taxonomy" id="67267"/>
    <lineage>
        <taxon>Bacteria</taxon>
        <taxon>Bacillati</taxon>
        <taxon>Actinomycetota</taxon>
        <taxon>Actinomycetes</taxon>
        <taxon>Kitasatosporales</taxon>
        <taxon>Streptomycetaceae</taxon>
        <taxon>Streptomyces</taxon>
    </lineage>
</organism>